<evidence type="ECO:0000256" key="3">
    <source>
        <dbReference type="ARBA" id="ARBA00023157"/>
    </source>
</evidence>
<dbReference type="InterPro" id="IPR023346">
    <property type="entry name" value="Lysozyme-like_dom_sf"/>
</dbReference>
<dbReference type="GO" id="GO:0042742">
    <property type="term" value="P:defense response to bacterium"/>
    <property type="evidence" value="ECO:0007669"/>
    <property type="project" value="UniProtKB-KW"/>
</dbReference>
<dbReference type="Ensembl" id="ENSEEET00000057476.1">
    <property type="protein sequence ID" value="ENSEEEP00000060223.1"/>
    <property type="gene ID" value="ENSEEEG00000024780.1"/>
</dbReference>
<dbReference type="GeneTree" id="ENSGT00970000195479"/>
<feature type="compositionally biased region" description="Basic residues" evidence="4">
    <location>
        <begin position="183"/>
        <end position="193"/>
    </location>
</feature>
<proteinExistence type="predicted"/>
<feature type="compositionally biased region" description="Polar residues" evidence="4">
    <location>
        <begin position="126"/>
        <end position="136"/>
    </location>
</feature>
<evidence type="ECO:0000256" key="1">
    <source>
        <dbReference type="ARBA" id="ARBA00012732"/>
    </source>
</evidence>
<evidence type="ECO:0000256" key="5">
    <source>
        <dbReference type="SAM" id="SignalP"/>
    </source>
</evidence>
<protein>
    <recommendedName>
        <fullName evidence="1">lysozyme</fullName>
        <ecNumber evidence="1">3.2.1.17</ecNumber>
    </recommendedName>
</protein>
<dbReference type="AlphaFoldDB" id="A0AAY5ETL8"/>
<keyword evidence="2" id="KW-0081">Bacteriolytic enzyme</keyword>
<evidence type="ECO:0000313" key="6">
    <source>
        <dbReference type="Ensembl" id="ENSEEEP00000060223.1"/>
    </source>
</evidence>
<dbReference type="InterPro" id="IPR001916">
    <property type="entry name" value="Glyco_hydro_22"/>
</dbReference>
<dbReference type="Gene3D" id="1.10.530.10">
    <property type="match status" value="2"/>
</dbReference>
<keyword evidence="3" id="KW-1015">Disulfide bond</keyword>
<evidence type="ECO:0000313" key="7">
    <source>
        <dbReference type="Proteomes" id="UP000314983"/>
    </source>
</evidence>
<dbReference type="SUPFAM" id="SSF53955">
    <property type="entry name" value="Lysozyme-like"/>
    <property type="match status" value="1"/>
</dbReference>
<keyword evidence="7" id="KW-1185">Reference proteome</keyword>
<dbReference type="EC" id="3.2.1.17" evidence="1"/>
<reference evidence="6" key="2">
    <citation type="submission" date="2025-08" db="UniProtKB">
        <authorList>
            <consortium name="Ensembl"/>
        </authorList>
    </citation>
    <scope>IDENTIFICATION</scope>
</reference>
<dbReference type="GO" id="GO:0031640">
    <property type="term" value="P:killing of cells of another organism"/>
    <property type="evidence" value="ECO:0007669"/>
    <property type="project" value="UniProtKB-KW"/>
</dbReference>
<keyword evidence="5" id="KW-0732">Signal</keyword>
<dbReference type="Proteomes" id="UP000314983">
    <property type="component" value="Chromosome 16"/>
</dbReference>
<dbReference type="GO" id="GO:0003796">
    <property type="term" value="F:lysozyme activity"/>
    <property type="evidence" value="ECO:0007669"/>
    <property type="project" value="UniProtKB-EC"/>
</dbReference>
<dbReference type="Pfam" id="PF00062">
    <property type="entry name" value="Lys"/>
    <property type="match status" value="1"/>
</dbReference>
<evidence type="ECO:0000256" key="2">
    <source>
        <dbReference type="ARBA" id="ARBA00022638"/>
    </source>
</evidence>
<dbReference type="PANTHER" id="PTHR11407">
    <property type="entry name" value="LYSOZYME C"/>
    <property type="match status" value="1"/>
</dbReference>
<keyword evidence="2" id="KW-0929">Antimicrobial</keyword>
<evidence type="ECO:0000256" key="4">
    <source>
        <dbReference type="SAM" id="MobiDB-lite"/>
    </source>
</evidence>
<sequence>LKLQNVLAVLAVLFLAPSVTEGVVLNKCELRNQMKMVLPANLLNSNELAKIVCHVQLTSGFNTSMVKSMNETEDEPSVSIHPSTKDHKMSGQTEHQEDDDDDDKGNHPGGRKSRSVKSVHIVPTKPSASNFTSNHTSTKDHKMAGQTEHQEDEEDDKGNHPRDYKMAGQTEHQEDDAEDKGNHPRGRKSRAVKSVHIDPTQPLVFNLLSNKTTSKEHRIAGQTKPHEDDGDKGNHLGSEEDEVWTFYGLFQLSDHVACVSGNNTSLNLCGMSCDSENGNISDDIDCVGTIIKTT</sequence>
<name>A0AAY5ETL8_ELEEL</name>
<feature type="chain" id="PRO_5044193747" description="lysozyme" evidence="5">
    <location>
        <begin position="23"/>
        <end position="294"/>
    </location>
</feature>
<feature type="region of interest" description="Disordered" evidence="4">
    <location>
        <begin position="68"/>
        <end position="193"/>
    </location>
</feature>
<dbReference type="PANTHER" id="PTHR11407:SF63">
    <property type="entry name" value="LYSOZYME C"/>
    <property type="match status" value="1"/>
</dbReference>
<reference evidence="6 7" key="1">
    <citation type="submission" date="2020-05" db="EMBL/GenBank/DDBJ databases">
        <title>Electrophorus electricus (electric eel) genome, fEleEle1, primary haplotype.</title>
        <authorList>
            <person name="Myers G."/>
            <person name="Meyer A."/>
            <person name="Fedrigo O."/>
            <person name="Formenti G."/>
            <person name="Rhie A."/>
            <person name="Tracey A."/>
            <person name="Sims Y."/>
            <person name="Jarvis E.D."/>
        </authorList>
    </citation>
    <scope>NUCLEOTIDE SEQUENCE [LARGE SCALE GENOMIC DNA]</scope>
</reference>
<organism evidence="6 7">
    <name type="scientific">Electrophorus electricus</name>
    <name type="common">Electric eel</name>
    <name type="synonym">Gymnotus electricus</name>
    <dbReference type="NCBI Taxonomy" id="8005"/>
    <lineage>
        <taxon>Eukaryota</taxon>
        <taxon>Metazoa</taxon>
        <taxon>Chordata</taxon>
        <taxon>Craniata</taxon>
        <taxon>Vertebrata</taxon>
        <taxon>Euteleostomi</taxon>
        <taxon>Actinopterygii</taxon>
        <taxon>Neopterygii</taxon>
        <taxon>Teleostei</taxon>
        <taxon>Ostariophysi</taxon>
        <taxon>Gymnotiformes</taxon>
        <taxon>Gymnotoidei</taxon>
        <taxon>Gymnotidae</taxon>
        <taxon>Electrophorus</taxon>
    </lineage>
</organism>
<reference evidence="6" key="3">
    <citation type="submission" date="2025-09" db="UniProtKB">
        <authorList>
            <consortium name="Ensembl"/>
        </authorList>
    </citation>
    <scope>IDENTIFICATION</scope>
</reference>
<feature type="signal peptide" evidence="5">
    <location>
        <begin position="1"/>
        <end position="22"/>
    </location>
</feature>
<feature type="region of interest" description="Disordered" evidence="4">
    <location>
        <begin position="214"/>
        <end position="237"/>
    </location>
</feature>
<accession>A0AAY5ETL8</accession>